<dbReference type="OrthoDB" id="7555207at2759"/>
<evidence type="ECO:0000313" key="2">
    <source>
        <dbReference type="RefSeq" id="XP_014472327.1"/>
    </source>
</evidence>
<dbReference type="PANTHER" id="PTHR34239">
    <property type="entry name" value="APPLE DOMAIN-CONTAINING PROTEIN"/>
    <property type="match status" value="1"/>
</dbReference>
<sequence length="167" mass="18612">MGDLTFLSPPKVNKEILPNLGPVVIARDKHQIDAQAQVRAVLNVLGKKSSGISELSKLECFQASAEDKSTAIKIAEGIRLLADHHFRLSQTRRAFIVPSLNFLDKTAFDSASIDDCLFGSNFAEEINAAQSVEKVARKMIRKVHQPPVQQARHPITQQLKQQNNVFW</sequence>
<organism evidence="1 2">
    <name type="scientific">Dinoponera quadriceps</name>
    <name type="common">South American ant</name>
    <dbReference type="NCBI Taxonomy" id="609295"/>
    <lineage>
        <taxon>Eukaryota</taxon>
        <taxon>Metazoa</taxon>
        <taxon>Ecdysozoa</taxon>
        <taxon>Arthropoda</taxon>
        <taxon>Hexapoda</taxon>
        <taxon>Insecta</taxon>
        <taxon>Pterygota</taxon>
        <taxon>Neoptera</taxon>
        <taxon>Endopterygota</taxon>
        <taxon>Hymenoptera</taxon>
        <taxon>Apocrita</taxon>
        <taxon>Aculeata</taxon>
        <taxon>Formicoidea</taxon>
        <taxon>Formicidae</taxon>
        <taxon>Ponerinae</taxon>
        <taxon>Ponerini</taxon>
        <taxon>Dinoponera</taxon>
    </lineage>
</organism>
<dbReference type="RefSeq" id="XP_014472327.1">
    <property type="nucleotide sequence ID" value="XM_014616841.1"/>
</dbReference>
<gene>
    <name evidence="2" type="primary">LOC106743212</name>
</gene>
<reference evidence="2" key="1">
    <citation type="submission" date="2025-08" db="UniProtKB">
        <authorList>
            <consortium name="RefSeq"/>
        </authorList>
    </citation>
    <scope>IDENTIFICATION</scope>
</reference>
<dbReference type="PANTHER" id="PTHR34239:SF2">
    <property type="entry name" value="TRANSPOSABLE ELEMENT P TRANSPOSASE_THAP9 CONSERVED DOMAIN-CONTAINING PROTEIN"/>
    <property type="match status" value="1"/>
</dbReference>
<dbReference type="AlphaFoldDB" id="A0A6P3X284"/>
<accession>A0A6P3X284</accession>
<dbReference type="KEGG" id="dqu:106743212"/>
<dbReference type="Proteomes" id="UP000515204">
    <property type="component" value="Unplaced"/>
</dbReference>
<protein>
    <submittedName>
        <fullName evidence="2">Uncharacterized protein LOC106743212</fullName>
    </submittedName>
</protein>
<keyword evidence="1" id="KW-1185">Reference proteome</keyword>
<proteinExistence type="predicted"/>
<name>A0A6P3X284_DINQU</name>
<evidence type="ECO:0000313" key="1">
    <source>
        <dbReference type="Proteomes" id="UP000515204"/>
    </source>
</evidence>
<dbReference type="GeneID" id="106743212"/>